<evidence type="ECO:0000313" key="2">
    <source>
        <dbReference type="Proteomes" id="UP000184315"/>
    </source>
</evidence>
<evidence type="ECO:0000313" key="1">
    <source>
        <dbReference type="EMBL" id="CUR30633.1"/>
    </source>
</evidence>
<sequence length="57" mass="6825">MTLLIFNTNLRLRIDPFYNLTKKIETGFLSELGFFTLIFVEKPGFWEVMTNPERRLL</sequence>
<name>A0A1J1LGC9_9CYAN</name>
<proteinExistence type="predicted"/>
<dbReference type="Proteomes" id="UP000184315">
    <property type="component" value="Unassembled WGS sequence"/>
</dbReference>
<organism evidence="1 2">
    <name type="scientific">Planktothrix tepida PCC 9214</name>
    <dbReference type="NCBI Taxonomy" id="671072"/>
    <lineage>
        <taxon>Bacteria</taxon>
        <taxon>Bacillati</taxon>
        <taxon>Cyanobacteriota</taxon>
        <taxon>Cyanophyceae</taxon>
        <taxon>Oscillatoriophycideae</taxon>
        <taxon>Oscillatoriales</taxon>
        <taxon>Microcoleaceae</taxon>
        <taxon>Planktothrix</taxon>
    </lineage>
</organism>
<dbReference type="AlphaFoldDB" id="A0A1J1LGC9"/>
<keyword evidence="2" id="KW-1185">Reference proteome</keyword>
<protein>
    <submittedName>
        <fullName evidence="1">Uncharacterized protein</fullName>
    </submittedName>
</protein>
<accession>A0A1J1LGC9</accession>
<reference evidence="2" key="1">
    <citation type="submission" date="2015-10" db="EMBL/GenBank/DDBJ databases">
        <authorList>
            <person name="Regsiter A."/>
            <person name="william w."/>
        </authorList>
    </citation>
    <scope>NUCLEOTIDE SEQUENCE [LARGE SCALE GENOMIC DNA]</scope>
</reference>
<dbReference type="EMBL" id="CZDF01000132">
    <property type="protein sequence ID" value="CUR30633.1"/>
    <property type="molecule type" value="Genomic_DNA"/>
</dbReference>
<gene>
    <name evidence="1" type="ORF">PL9214290223</name>
</gene>